<protein>
    <recommendedName>
        <fullName evidence="9">N-acetyltransferase domain-containing protein</fullName>
    </recommendedName>
</protein>
<reference evidence="1" key="1">
    <citation type="submission" date="2020-04" db="EMBL/GenBank/DDBJ databases">
        <authorList>
            <person name="Chiriac C."/>
            <person name="Salcher M."/>
            <person name="Ghai R."/>
            <person name="Kavagutti S V."/>
        </authorList>
    </citation>
    <scope>NUCLEOTIDE SEQUENCE</scope>
</reference>
<evidence type="ECO:0000313" key="2">
    <source>
        <dbReference type="EMBL" id="CAB4169635.1"/>
    </source>
</evidence>
<dbReference type="EMBL" id="LR796926">
    <property type="protein sequence ID" value="CAB4175833.1"/>
    <property type="molecule type" value="Genomic_DNA"/>
</dbReference>
<organism evidence="1">
    <name type="scientific">uncultured Caudovirales phage</name>
    <dbReference type="NCBI Taxonomy" id="2100421"/>
    <lineage>
        <taxon>Viruses</taxon>
        <taxon>Duplodnaviria</taxon>
        <taxon>Heunggongvirae</taxon>
        <taxon>Uroviricota</taxon>
        <taxon>Caudoviricetes</taxon>
        <taxon>Peduoviridae</taxon>
        <taxon>Maltschvirus</taxon>
        <taxon>Maltschvirus maltsch</taxon>
    </lineage>
</organism>
<evidence type="ECO:0000313" key="1">
    <source>
        <dbReference type="EMBL" id="CAB4145762.1"/>
    </source>
</evidence>
<evidence type="ECO:0000313" key="8">
    <source>
        <dbReference type="EMBL" id="CAB5227194.1"/>
    </source>
</evidence>
<accession>A0A6J5MHS0</accession>
<proteinExistence type="predicted"/>
<name>A0A6J5MHS0_9CAUD</name>
<evidence type="ECO:0008006" key="9">
    <source>
        <dbReference type="Google" id="ProtNLM"/>
    </source>
</evidence>
<dbReference type="EMBL" id="LR796847">
    <property type="protein sequence ID" value="CAB4169635.1"/>
    <property type="molecule type" value="Genomic_DNA"/>
</dbReference>
<evidence type="ECO:0000313" key="4">
    <source>
        <dbReference type="EMBL" id="CAB4181449.1"/>
    </source>
</evidence>
<dbReference type="EMBL" id="LR797171">
    <property type="protein sequence ID" value="CAB4191481.1"/>
    <property type="molecule type" value="Genomic_DNA"/>
</dbReference>
<evidence type="ECO:0000313" key="3">
    <source>
        <dbReference type="EMBL" id="CAB4175833.1"/>
    </source>
</evidence>
<dbReference type="EMBL" id="LR798369">
    <property type="protein sequence ID" value="CAB5227194.1"/>
    <property type="molecule type" value="Genomic_DNA"/>
</dbReference>
<dbReference type="EMBL" id="LR797376">
    <property type="protein sequence ID" value="CAB4211764.1"/>
    <property type="molecule type" value="Genomic_DNA"/>
</dbReference>
<dbReference type="InterPro" id="IPR016181">
    <property type="entry name" value="Acyl_CoA_acyltransferase"/>
</dbReference>
<dbReference type="EMBL" id="LR797018">
    <property type="protein sequence ID" value="CAB4181449.1"/>
    <property type="molecule type" value="Genomic_DNA"/>
</dbReference>
<dbReference type="EMBL" id="LR797514">
    <property type="protein sequence ID" value="CAB4222178.1"/>
    <property type="molecule type" value="Genomic_DNA"/>
</dbReference>
<evidence type="ECO:0000313" key="6">
    <source>
        <dbReference type="EMBL" id="CAB4211764.1"/>
    </source>
</evidence>
<dbReference type="SUPFAM" id="SSF55729">
    <property type="entry name" value="Acyl-CoA N-acyltransferases (Nat)"/>
    <property type="match status" value="1"/>
</dbReference>
<dbReference type="EMBL" id="LR796460">
    <property type="protein sequence ID" value="CAB4145762.1"/>
    <property type="molecule type" value="Genomic_DNA"/>
</dbReference>
<sequence>MKILTERLPTRSLKIRVGGPEDVDDVMHLALNGSQENSFINPSPERLLAEIWPALNRDRGLVGIIGSKECKSEGAVLLKVGKMWYSDEDVLEEKAVFIHPDHRSAKGGRARQLCEFSKKVSDSLGMPLIIGVLSNHRTEAKVRLYERQFGKPSGAFFLYGASTLREMKEH</sequence>
<gene>
    <name evidence="4" type="ORF">UFOVP1072_36</name>
    <name evidence="5" type="ORF">UFOVP1211_36</name>
    <name evidence="6" type="ORF">UFOVP1420_25</name>
    <name evidence="8" type="ORF">UFOVP1518_24</name>
    <name evidence="7" type="ORF">UFOVP1657_18</name>
    <name evidence="1" type="ORF">UFOVP475_37</name>
    <name evidence="2" type="ORF">UFOVP897_67</name>
    <name evidence="3" type="ORF">UFOVP984_37</name>
</gene>
<evidence type="ECO:0000313" key="7">
    <source>
        <dbReference type="EMBL" id="CAB4222178.1"/>
    </source>
</evidence>
<evidence type="ECO:0000313" key="5">
    <source>
        <dbReference type="EMBL" id="CAB4191481.1"/>
    </source>
</evidence>